<gene>
    <name evidence="2" type="ORF">Pc12g04810</name>
    <name evidence="2" type="ORF">PCH_Pc12g04810</name>
</gene>
<evidence type="ECO:0000313" key="2">
    <source>
        <dbReference type="EMBL" id="CAP80108.1"/>
    </source>
</evidence>
<dbReference type="VEuPathDB" id="FungiDB:PCH_Pc12g04810"/>
<protein>
    <submittedName>
        <fullName evidence="2">Uncharacterized protein</fullName>
    </submittedName>
</protein>
<dbReference type="AlphaFoldDB" id="B6GYJ1"/>
<dbReference type="HOGENOM" id="CLU_2237467_0_0_1"/>
<evidence type="ECO:0000313" key="3">
    <source>
        <dbReference type="Proteomes" id="UP000000724"/>
    </source>
</evidence>
<organism evidence="2 3">
    <name type="scientific">Penicillium rubens (strain ATCC 28089 / DSM 1075 / NRRL 1951 / Wisconsin 54-1255)</name>
    <name type="common">Penicillium chrysogenum</name>
    <dbReference type="NCBI Taxonomy" id="500485"/>
    <lineage>
        <taxon>Eukaryota</taxon>
        <taxon>Fungi</taxon>
        <taxon>Dikarya</taxon>
        <taxon>Ascomycota</taxon>
        <taxon>Pezizomycotina</taxon>
        <taxon>Eurotiomycetes</taxon>
        <taxon>Eurotiomycetidae</taxon>
        <taxon>Eurotiales</taxon>
        <taxon>Aspergillaceae</taxon>
        <taxon>Penicillium</taxon>
        <taxon>Penicillium chrysogenum species complex</taxon>
    </lineage>
</organism>
<dbReference type="EMBL" id="AM920427">
    <property type="protein sequence ID" value="CAP80108.1"/>
    <property type="molecule type" value="Genomic_DNA"/>
</dbReference>
<evidence type="ECO:0000256" key="1">
    <source>
        <dbReference type="SAM" id="Phobius"/>
    </source>
</evidence>
<keyword evidence="1" id="KW-0472">Membrane</keyword>
<reference evidence="2 3" key="1">
    <citation type="journal article" date="2008" name="Nat. Biotechnol.">
        <title>Genome sequencing and analysis of the filamentous fungus Penicillium chrysogenum.</title>
        <authorList>
            <person name="van den Berg M.A."/>
            <person name="Albang R."/>
            <person name="Albermann K."/>
            <person name="Badger J.H."/>
            <person name="Daran J.-M."/>
            <person name="Driessen A.J.M."/>
            <person name="Garcia-Estrada C."/>
            <person name="Fedorova N.D."/>
            <person name="Harris D.M."/>
            <person name="Heijne W.H.M."/>
            <person name="Joardar V.S."/>
            <person name="Kiel J.A.K.W."/>
            <person name="Kovalchuk A."/>
            <person name="Martin J.F."/>
            <person name="Nierman W.C."/>
            <person name="Nijland J.G."/>
            <person name="Pronk J.T."/>
            <person name="Roubos J.A."/>
            <person name="van der Klei I.J."/>
            <person name="van Peij N.N.M.E."/>
            <person name="Veenhuis M."/>
            <person name="von Doehren H."/>
            <person name="Wagner C."/>
            <person name="Wortman J.R."/>
            <person name="Bovenberg R.A.L."/>
        </authorList>
    </citation>
    <scope>NUCLEOTIDE SEQUENCE [LARGE SCALE GENOMIC DNA]</scope>
    <source>
        <strain evidence="3">ATCC 28089 / DSM 1075 / NRRL 1951 / Wisconsin 54-1255</strain>
    </source>
</reference>
<keyword evidence="1" id="KW-0812">Transmembrane</keyword>
<name>B6GYJ1_PENRW</name>
<accession>B6GYJ1</accession>
<keyword evidence="1" id="KW-1133">Transmembrane helix</keyword>
<proteinExistence type="predicted"/>
<sequence>MREEEKKLSTGELAKEAAKDTNKASLIRLKYIISIYYSKRVLFSRKKGSKAILAIFITFNREEEIDKDKKIINIKLISINLLLLIKILKLLYISINSSTFLFLSR</sequence>
<keyword evidence="3" id="KW-1185">Reference proteome</keyword>
<dbReference type="Proteomes" id="UP000000724">
    <property type="component" value="Contig Pc00c12"/>
</dbReference>
<feature type="transmembrane region" description="Helical" evidence="1">
    <location>
        <begin position="76"/>
        <end position="95"/>
    </location>
</feature>